<dbReference type="GO" id="GO:0004252">
    <property type="term" value="F:serine-type endopeptidase activity"/>
    <property type="evidence" value="ECO:0007669"/>
    <property type="project" value="InterPro"/>
</dbReference>
<accession>A0A3E2B774</accession>
<dbReference type="Gene3D" id="3.40.50.300">
    <property type="entry name" value="P-loop containing nucleotide triphosphate hydrolases"/>
    <property type="match status" value="1"/>
</dbReference>
<dbReference type="Pfam" id="PF13481">
    <property type="entry name" value="AAA_25"/>
    <property type="match status" value="1"/>
</dbReference>
<dbReference type="NCBIfam" id="TIGR00416">
    <property type="entry name" value="sms"/>
    <property type="match status" value="1"/>
</dbReference>
<comment type="function">
    <text evidence="13">DNA-dependent ATPase involved in processing of recombination intermediates, plays a role in repairing DNA breaks. Stimulates the branch migration of RecA-mediated strand transfer reactions, allowing the 3' invading strand to extend heteroduplex DNA faster. Binds ssDNA in the presence of ADP but not other nucleotides, has ATPase activity that is stimulated by ssDNA and various branched DNA structures, but inhibited by SSB. Does not have RecA's homology-searching function.</text>
</comment>
<evidence type="ECO:0000256" key="10">
    <source>
        <dbReference type="ARBA" id="ARBA00023204"/>
    </source>
</evidence>
<dbReference type="FunFam" id="3.40.50.300:FF:000050">
    <property type="entry name" value="DNA repair protein RadA"/>
    <property type="match status" value="1"/>
</dbReference>
<proteinExistence type="inferred from homology"/>
<dbReference type="Pfam" id="PF05362">
    <property type="entry name" value="Lon_C"/>
    <property type="match status" value="1"/>
</dbReference>
<dbReference type="RefSeq" id="WP_117141525.1">
    <property type="nucleotide sequence ID" value="NZ_CAKXKJ010000002.1"/>
</dbReference>
<protein>
    <recommendedName>
        <fullName evidence="11 12">DNA repair protein RadA</fullName>
    </recommendedName>
</protein>
<evidence type="ECO:0000256" key="4">
    <source>
        <dbReference type="ARBA" id="ARBA00022771"/>
    </source>
</evidence>
<dbReference type="GO" id="GO:0004176">
    <property type="term" value="F:ATP-dependent peptidase activity"/>
    <property type="evidence" value="ECO:0007669"/>
    <property type="project" value="InterPro"/>
</dbReference>
<dbReference type="GO" id="GO:0006508">
    <property type="term" value="P:proteolysis"/>
    <property type="evidence" value="ECO:0007669"/>
    <property type="project" value="InterPro"/>
</dbReference>
<dbReference type="SUPFAM" id="SSF52540">
    <property type="entry name" value="P-loop containing nucleoside triphosphate hydrolases"/>
    <property type="match status" value="1"/>
</dbReference>
<dbReference type="InterPro" id="IPR014721">
    <property type="entry name" value="Ribsml_uS5_D2-typ_fold_subgr"/>
</dbReference>
<feature type="region of interest" description="Lon-protease-like" evidence="11">
    <location>
        <begin position="351"/>
        <end position="454"/>
    </location>
</feature>
<dbReference type="PROSITE" id="PS50162">
    <property type="entry name" value="RECA_2"/>
    <property type="match status" value="1"/>
</dbReference>
<evidence type="ECO:0000256" key="7">
    <source>
        <dbReference type="ARBA" id="ARBA00022840"/>
    </source>
</evidence>
<evidence type="ECO:0000256" key="1">
    <source>
        <dbReference type="ARBA" id="ARBA00022723"/>
    </source>
</evidence>
<keyword evidence="7 11" id="KW-0067">ATP-binding</keyword>
<dbReference type="GeneID" id="97994377"/>
<keyword evidence="16" id="KW-1185">Reference proteome</keyword>
<keyword evidence="5" id="KW-0378">Hydrolase</keyword>
<evidence type="ECO:0000256" key="2">
    <source>
        <dbReference type="ARBA" id="ARBA00022741"/>
    </source>
</evidence>
<feature type="domain" description="RecA family profile 1" evidence="14">
    <location>
        <begin position="67"/>
        <end position="215"/>
    </location>
</feature>
<evidence type="ECO:0000256" key="11">
    <source>
        <dbReference type="HAMAP-Rule" id="MF_01498"/>
    </source>
</evidence>
<evidence type="ECO:0000256" key="9">
    <source>
        <dbReference type="ARBA" id="ARBA00023125"/>
    </source>
</evidence>
<evidence type="ECO:0000256" key="8">
    <source>
        <dbReference type="ARBA" id="ARBA00023016"/>
    </source>
</evidence>
<dbReference type="PANTHER" id="PTHR32472:SF10">
    <property type="entry name" value="DNA REPAIR PROTEIN RADA-LIKE PROTEIN"/>
    <property type="match status" value="1"/>
</dbReference>
<evidence type="ECO:0000256" key="5">
    <source>
        <dbReference type="ARBA" id="ARBA00022801"/>
    </source>
</evidence>
<keyword evidence="10 11" id="KW-0234">DNA repair</keyword>
<dbReference type="SUPFAM" id="SSF54211">
    <property type="entry name" value="Ribosomal protein S5 domain 2-like"/>
    <property type="match status" value="1"/>
</dbReference>
<sequence length="454" mass="48888">MKAKTIFYCTQCGNETPKWQGQCSACGAWNTIVEQPAPAKGKSGGKPALSTGPIRKPKRVSEMVIDQEIRFPTGLAELDRVLGGGAVQGSLVLIGGAPGIGKSTLMLQICHQLCQFAKVLYVSGEESERQLKLRAERLGVGEMGLYLFAENDLEQVSAAVEETAPDILIVDSIQTMYTGDQSTSPGSISQVKECTMALMQLAKGRGITVFVIGHVNKEGNLAGPKVLEHMVDCVLYFEGDRHMSYRILRAAKNRYGATNEIGVFEMDDTGLREVPNPSQMLLEGRLTEEPGTCVTCVMEGARPVLAEVQALLTPTSFGTPRRSTNGFDYNRAMLLMAVLEKRGGLGVNTCDAYLNVIGGLYLDEPGADLAAVLALASSFRDKPVPPDLVAVGEVGLTGELRSVSALSQRLSEVRRLGFTKCLVPQRHGRQTIVPPTGLQLIPVKNIREALAVLL</sequence>
<feature type="binding site" evidence="11">
    <location>
        <begin position="96"/>
        <end position="103"/>
    </location>
    <ligand>
        <name>ATP</name>
        <dbReference type="ChEBI" id="CHEBI:30616"/>
    </ligand>
</feature>
<keyword evidence="6 13" id="KW-0862">Zinc</keyword>
<comment type="domain">
    <text evidence="11">The middle region has homology to RecA with ATPase motifs including the RadA KNRFG motif, while the C-terminus is homologous to Lon protease.</text>
</comment>
<dbReference type="GO" id="GO:0000725">
    <property type="term" value="P:recombinational repair"/>
    <property type="evidence" value="ECO:0007669"/>
    <property type="project" value="UniProtKB-UniRule"/>
</dbReference>
<dbReference type="Gene3D" id="3.30.230.10">
    <property type="match status" value="1"/>
</dbReference>
<dbReference type="InterPro" id="IPR008269">
    <property type="entry name" value="Lon_proteolytic"/>
</dbReference>
<dbReference type="InterPro" id="IPR027417">
    <property type="entry name" value="P-loop_NTPase"/>
</dbReference>
<gene>
    <name evidence="11" type="primary">radA</name>
    <name evidence="15" type="ORF">DV520_01335</name>
</gene>
<evidence type="ECO:0000256" key="12">
    <source>
        <dbReference type="NCBIfam" id="TIGR00416"/>
    </source>
</evidence>
<dbReference type="Pfam" id="PF18073">
    <property type="entry name" value="Zn_ribbon_LapB"/>
    <property type="match status" value="1"/>
</dbReference>
<dbReference type="GO" id="GO:0003684">
    <property type="term" value="F:damaged DNA binding"/>
    <property type="evidence" value="ECO:0007669"/>
    <property type="project" value="InterPro"/>
</dbReference>
<keyword evidence="9 11" id="KW-0238">DNA-binding</keyword>
<dbReference type="InterPro" id="IPR020588">
    <property type="entry name" value="RecA_ATP-bd"/>
</dbReference>
<dbReference type="SMART" id="SM00382">
    <property type="entry name" value="AAA"/>
    <property type="match status" value="1"/>
</dbReference>
<comment type="function">
    <text evidence="11">Plays a role in repairing double-strand DNA breaks, probably involving stabilizing or processing branched DNA or blocked replication forks.</text>
</comment>
<dbReference type="Proteomes" id="UP000260649">
    <property type="component" value="Unassembled WGS sequence"/>
</dbReference>
<keyword evidence="3 11" id="KW-0227">DNA damage</keyword>
<keyword evidence="8 11" id="KW-0346">Stress response</keyword>
<organism evidence="15 16">
    <name type="scientific">Evtepia gabavorous</name>
    <dbReference type="NCBI Taxonomy" id="2211183"/>
    <lineage>
        <taxon>Bacteria</taxon>
        <taxon>Bacillati</taxon>
        <taxon>Bacillota</taxon>
        <taxon>Clostridia</taxon>
        <taxon>Eubacteriales</taxon>
        <taxon>Evtepia</taxon>
    </lineage>
</organism>
<dbReference type="GO" id="GO:0005829">
    <property type="term" value="C:cytosol"/>
    <property type="evidence" value="ECO:0007669"/>
    <property type="project" value="TreeGrafter"/>
</dbReference>
<evidence type="ECO:0000256" key="3">
    <source>
        <dbReference type="ARBA" id="ARBA00022763"/>
    </source>
</evidence>
<dbReference type="OrthoDB" id="9803906at2"/>
<feature type="short sequence motif" description="RadA KNRFG motif" evidence="11">
    <location>
        <begin position="252"/>
        <end position="256"/>
    </location>
</feature>
<name>A0A3E2B774_9FIRM</name>
<evidence type="ECO:0000256" key="13">
    <source>
        <dbReference type="RuleBase" id="RU003555"/>
    </source>
</evidence>
<reference evidence="15 16" key="1">
    <citation type="submission" date="2018-07" db="EMBL/GenBank/DDBJ databases">
        <title>GABA Modulating Bacteria of the Human Gut Microbiota.</title>
        <authorList>
            <person name="Strandwitz P."/>
            <person name="Kim K.H."/>
            <person name="Terekhova D."/>
            <person name="Liu J.K."/>
            <person name="Sharma A."/>
            <person name="Levering J."/>
            <person name="Mcdonald D."/>
            <person name="Dietrich D."/>
            <person name="Ramadhar T.R."/>
            <person name="Lekbua A."/>
            <person name="Mroue N."/>
            <person name="Liston C."/>
            <person name="Stewart E.J."/>
            <person name="Dubin M.J."/>
            <person name="Zengler K."/>
            <person name="Knight R."/>
            <person name="Gilbert J.A."/>
            <person name="Clardy J."/>
            <person name="Lewis K."/>
        </authorList>
    </citation>
    <scope>NUCLEOTIDE SEQUENCE [LARGE SCALE GENOMIC DNA]</scope>
    <source>
        <strain evidence="15 16">KLE1738</strain>
    </source>
</reference>
<dbReference type="GO" id="GO:0005524">
    <property type="term" value="F:ATP binding"/>
    <property type="evidence" value="ECO:0007669"/>
    <property type="project" value="UniProtKB-UniRule"/>
</dbReference>
<dbReference type="InterPro" id="IPR004504">
    <property type="entry name" value="DNA_repair_RadA"/>
</dbReference>
<evidence type="ECO:0000259" key="14">
    <source>
        <dbReference type="PROSITE" id="PS50162"/>
    </source>
</evidence>
<dbReference type="CDD" id="cd01121">
    <property type="entry name" value="RadA_SMS_N"/>
    <property type="match status" value="1"/>
</dbReference>
<dbReference type="InterPro" id="IPR041166">
    <property type="entry name" value="Rubredoxin_2"/>
</dbReference>
<comment type="similarity">
    <text evidence="11 13">Belongs to the RecA family. RadA subfamily.</text>
</comment>
<dbReference type="InterPro" id="IPR003593">
    <property type="entry name" value="AAA+_ATPase"/>
</dbReference>
<evidence type="ECO:0000313" key="15">
    <source>
        <dbReference type="EMBL" id="RFT07801.1"/>
    </source>
</evidence>
<keyword evidence="1 11" id="KW-0479">Metal-binding</keyword>
<dbReference type="InterPro" id="IPR020568">
    <property type="entry name" value="Ribosomal_Su5_D2-typ_SF"/>
</dbReference>
<comment type="caution">
    <text evidence="15">The sequence shown here is derived from an EMBL/GenBank/DDBJ whole genome shotgun (WGS) entry which is preliminary data.</text>
</comment>
<dbReference type="GO" id="GO:0008270">
    <property type="term" value="F:zinc ion binding"/>
    <property type="evidence" value="ECO:0007669"/>
    <property type="project" value="UniProtKB-KW"/>
</dbReference>
<dbReference type="AlphaFoldDB" id="A0A3E2B774"/>
<evidence type="ECO:0000313" key="16">
    <source>
        <dbReference type="Proteomes" id="UP000260649"/>
    </source>
</evidence>
<dbReference type="EMBL" id="QQRQ01000001">
    <property type="protein sequence ID" value="RFT07801.1"/>
    <property type="molecule type" value="Genomic_DNA"/>
</dbReference>
<dbReference type="GO" id="GO:0140664">
    <property type="term" value="F:ATP-dependent DNA damage sensor activity"/>
    <property type="evidence" value="ECO:0007669"/>
    <property type="project" value="InterPro"/>
</dbReference>
<dbReference type="PANTHER" id="PTHR32472">
    <property type="entry name" value="DNA REPAIR PROTEIN RADA"/>
    <property type="match status" value="1"/>
</dbReference>
<dbReference type="HAMAP" id="MF_01498">
    <property type="entry name" value="RadA_bact"/>
    <property type="match status" value="1"/>
</dbReference>
<keyword evidence="2 11" id="KW-0547">Nucleotide-binding</keyword>
<dbReference type="PRINTS" id="PR01874">
    <property type="entry name" value="DNAREPAIRADA"/>
</dbReference>
<evidence type="ECO:0000256" key="6">
    <source>
        <dbReference type="ARBA" id="ARBA00022833"/>
    </source>
</evidence>
<keyword evidence="4 13" id="KW-0863">Zinc-finger</keyword>